<comment type="caution">
    <text evidence="3">The sequence shown here is derived from an EMBL/GenBank/DDBJ whole genome shotgun (WGS) entry which is preliminary data.</text>
</comment>
<protein>
    <recommendedName>
        <fullName evidence="2">AbiTii domain-containing protein</fullName>
    </recommendedName>
</protein>
<dbReference type="InterPro" id="IPR041304">
    <property type="entry name" value="AbiTii"/>
</dbReference>
<evidence type="ECO:0000256" key="1">
    <source>
        <dbReference type="SAM" id="MobiDB-lite"/>
    </source>
</evidence>
<gene>
    <name evidence="3" type="ORF">IAD04_02420</name>
</gene>
<dbReference type="EMBL" id="DVKI01000078">
    <property type="protein sequence ID" value="HIT17219.1"/>
    <property type="molecule type" value="Genomic_DNA"/>
</dbReference>
<dbReference type="Pfam" id="PF18864">
    <property type="entry name" value="AbiTii"/>
    <property type="match status" value="1"/>
</dbReference>
<dbReference type="Proteomes" id="UP000886893">
    <property type="component" value="Unassembled WGS sequence"/>
</dbReference>
<accession>A0A9D1G7W7</accession>
<feature type="compositionally biased region" description="Low complexity" evidence="1">
    <location>
        <begin position="227"/>
        <end position="237"/>
    </location>
</feature>
<reference evidence="3" key="2">
    <citation type="journal article" date="2021" name="PeerJ">
        <title>Extensive microbial diversity within the chicken gut microbiome revealed by metagenomics and culture.</title>
        <authorList>
            <person name="Gilroy R."/>
            <person name="Ravi A."/>
            <person name="Getino M."/>
            <person name="Pursley I."/>
            <person name="Horton D.L."/>
            <person name="Alikhan N.F."/>
            <person name="Baker D."/>
            <person name="Gharbi K."/>
            <person name="Hall N."/>
            <person name="Watson M."/>
            <person name="Adriaenssens E.M."/>
            <person name="Foster-Nyarko E."/>
            <person name="Jarju S."/>
            <person name="Secka A."/>
            <person name="Antonio M."/>
            <person name="Oren A."/>
            <person name="Chaudhuri R.R."/>
            <person name="La Ragione R."/>
            <person name="Hildebrand F."/>
            <person name="Pallen M.J."/>
        </authorList>
    </citation>
    <scope>NUCLEOTIDE SEQUENCE</scope>
    <source>
        <strain evidence="3">14508</strain>
    </source>
</reference>
<sequence length="275" mass="32000">MAKSKILKELVNEEISLNIALKRLIVLAADMNDNDLKEWAEKEINGYNTDDEVPEYRKICSHSFYYNGFNSNLQVTNVPLDIRYLNEDTLKMIEYHELREPLSSLEKYVKEFKDGFNLDLTMLTPEVLKNSGRRLQCISIYQKFNVSQIEKVLQTLSSKIMIIFIKLDKEFGCLDNLDIGCEKQQKKKLNETKQVIQQIVFGDKAKIKGDIICSDNVKIDKRKTKTTTKNSNTGKGNYSSEKHTDVKTEVNINNNNKTVKKNPWWKRLFNKKEKS</sequence>
<name>A0A9D1G7W7_9FIRM</name>
<reference evidence="3" key="1">
    <citation type="submission" date="2020-10" db="EMBL/GenBank/DDBJ databases">
        <authorList>
            <person name="Gilroy R."/>
        </authorList>
    </citation>
    <scope>NUCLEOTIDE SEQUENCE</scope>
    <source>
        <strain evidence="3">14508</strain>
    </source>
</reference>
<feature type="domain" description="AbiTii" evidence="2">
    <location>
        <begin position="5"/>
        <end position="188"/>
    </location>
</feature>
<proteinExistence type="predicted"/>
<feature type="region of interest" description="Disordered" evidence="1">
    <location>
        <begin position="226"/>
        <end position="257"/>
    </location>
</feature>
<dbReference type="AlphaFoldDB" id="A0A9D1G7W7"/>
<evidence type="ECO:0000313" key="4">
    <source>
        <dbReference type="Proteomes" id="UP000886893"/>
    </source>
</evidence>
<evidence type="ECO:0000259" key="2">
    <source>
        <dbReference type="Pfam" id="PF18864"/>
    </source>
</evidence>
<evidence type="ECO:0000313" key="3">
    <source>
        <dbReference type="EMBL" id="HIT17219.1"/>
    </source>
</evidence>
<organism evidence="3 4">
    <name type="scientific">Candidatus Caccosoma faecigallinarum</name>
    <dbReference type="NCBI Taxonomy" id="2840720"/>
    <lineage>
        <taxon>Bacteria</taxon>
        <taxon>Bacillati</taxon>
        <taxon>Bacillota</taxon>
        <taxon>Bacillota incertae sedis</taxon>
        <taxon>Candidatus Caccosoma</taxon>
    </lineage>
</organism>